<feature type="domain" description="AB hydrolase-1" evidence="1">
    <location>
        <begin position="59"/>
        <end position="334"/>
    </location>
</feature>
<dbReference type="Gene3D" id="3.40.50.1820">
    <property type="entry name" value="alpha/beta hydrolase"/>
    <property type="match status" value="1"/>
</dbReference>
<proteinExistence type="predicted"/>
<keyword evidence="2" id="KW-0378">Hydrolase</keyword>
<dbReference type="InterPro" id="IPR029058">
    <property type="entry name" value="AB_hydrolase_fold"/>
</dbReference>
<dbReference type="AlphaFoldDB" id="A0A3N4H9C4"/>
<dbReference type="EMBL" id="ML119950">
    <property type="protein sequence ID" value="RPA71279.1"/>
    <property type="molecule type" value="Genomic_DNA"/>
</dbReference>
<dbReference type="InterPro" id="IPR000073">
    <property type="entry name" value="AB_hydrolase_1"/>
</dbReference>
<dbReference type="PANTHER" id="PTHR43194:SF2">
    <property type="entry name" value="PEROXISOMAL MEMBRANE PROTEIN LPX1"/>
    <property type="match status" value="1"/>
</dbReference>
<dbReference type="STRING" id="1160509.A0A3N4H9C4"/>
<accession>A0A3N4H9C4</accession>
<dbReference type="SUPFAM" id="SSF53474">
    <property type="entry name" value="alpha/beta-Hydrolases"/>
    <property type="match status" value="1"/>
</dbReference>
<evidence type="ECO:0000313" key="2">
    <source>
        <dbReference type="EMBL" id="RPA71279.1"/>
    </source>
</evidence>
<dbReference type="Proteomes" id="UP000275078">
    <property type="component" value="Unassembled WGS sequence"/>
</dbReference>
<gene>
    <name evidence="2" type="ORF">BJ508DRAFT_319964</name>
</gene>
<dbReference type="Pfam" id="PF12697">
    <property type="entry name" value="Abhydrolase_6"/>
    <property type="match status" value="1"/>
</dbReference>
<evidence type="ECO:0000259" key="1">
    <source>
        <dbReference type="Pfam" id="PF12697"/>
    </source>
</evidence>
<reference evidence="2 3" key="1">
    <citation type="journal article" date="2018" name="Nat. Ecol. Evol.">
        <title>Pezizomycetes genomes reveal the molecular basis of ectomycorrhizal truffle lifestyle.</title>
        <authorList>
            <person name="Murat C."/>
            <person name="Payen T."/>
            <person name="Noel B."/>
            <person name="Kuo A."/>
            <person name="Morin E."/>
            <person name="Chen J."/>
            <person name="Kohler A."/>
            <person name="Krizsan K."/>
            <person name="Balestrini R."/>
            <person name="Da Silva C."/>
            <person name="Montanini B."/>
            <person name="Hainaut M."/>
            <person name="Levati E."/>
            <person name="Barry K.W."/>
            <person name="Belfiori B."/>
            <person name="Cichocki N."/>
            <person name="Clum A."/>
            <person name="Dockter R.B."/>
            <person name="Fauchery L."/>
            <person name="Guy J."/>
            <person name="Iotti M."/>
            <person name="Le Tacon F."/>
            <person name="Lindquist E.A."/>
            <person name="Lipzen A."/>
            <person name="Malagnac F."/>
            <person name="Mello A."/>
            <person name="Molinier V."/>
            <person name="Miyauchi S."/>
            <person name="Poulain J."/>
            <person name="Riccioni C."/>
            <person name="Rubini A."/>
            <person name="Sitrit Y."/>
            <person name="Splivallo R."/>
            <person name="Traeger S."/>
            <person name="Wang M."/>
            <person name="Zifcakova L."/>
            <person name="Wipf D."/>
            <person name="Zambonelli A."/>
            <person name="Paolocci F."/>
            <person name="Nowrousian M."/>
            <person name="Ottonello S."/>
            <person name="Baldrian P."/>
            <person name="Spatafora J.W."/>
            <person name="Henrissat B."/>
            <person name="Nagy L.G."/>
            <person name="Aury J.M."/>
            <person name="Wincker P."/>
            <person name="Grigoriev I.V."/>
            <person name="Bonfante P."/>
            <person name="Martin F.M."/>
        </authorList>
    </citation>
    <scope>NUCLEOTIDE SEQUENCE [LARGE SCALE GENOMIC DNA]</scope>
    <source>
        <strain evidence="2 3">RN42</strain>
    </source>
</reference>
<dbReference type="GO" id="GO:0016787">
    <property type="term" value="F:hydrolase activity"/>
    <property type="evidence" value="ECO:0007669"/>
    <property type="project" value="UniProtKB-KW"/>
</dbReference>
<dbReference type="PANTHER" id="PTHR43194">
    <property type="entry name" value="HYDROLASE ALPHA/BETA FOLD FAMILY"/>
    <property type="match status" value="1"/>
</dbReference>
<organism evidence="2 3">
    <name type="scientific">Ascobolus immersus RN42</name>
    <dbReference type="NCBI Taxonomy" id="1160509"/>
    <lineage>
        <taxon>Eukaryota</taxon>
        <taxon>Fungi</taxon>
        <taxon>Dikarya</taxon>
        <taxon>Ascomycota</taxon>
        <taxon>Pezizomycotina</taxon>
        <taxon>Pezizomycetes</taxon>
        <taxon>Pezizales</taxon>
        <taxon>Ascobolaceae</taxon>
        <taxon>Ascobolus</taxon>
    </lineage>
</organism>
<dbReference type="OrthoDB" id="94039at2759"/>
<sequence>MSSHLFTTTKHTIPASYPREFPGGSQTLSSEPALQLVLNQYTPHSFTPCSAHTDNPLTIIFAHANGFHKEMYEPFFDDLLVYLERQGVKVRAIWAIDAATHGESAKVNDWILGDHPSWNDYARDIQHTITHFAAQMPEPRLGMGHSMGAQAIFQSALYSPRLYNAIFALDPVIEPDVPDTFPPFAAIATSKRRDCWPSREEAEKFFRSKPFYQAWDPRVLELHLKYGLTDLPTATYPTGKGVTLTTTKYREVHTYAHPKPGSPTETYRPETNQTFEDLPRLQVPRIFYAFGEKSSICQADSRAEKQRRNPRAVCGVLEGGSHFICFEMPGELAKMVGGWALETETWRTNEISVLEKSSSLGRCSTSLIQEHWKDH</sequence>
<name>A0A3N4H9C4_ASCIM</name>
<protein>
    <submittedName>
        <fullName evidence="2">Alpha/beta-hydrolase</fullName>
    </submittedName>
</protein>
<dbReference type="InterPro" id="IPR050228">
    <property type="entry name" value="Carboxylesterase_BioH"/>
</dbReference>
<evidence type="ECO:0000313" key="3">
    <source>
        <dbReference type="Proteomes" id="UP000275078"/>
    </source>
</evidence>
<keyword evidence="3" id="KW-1185">Reference proteome</keyword>